<sequence length="503" mass="54117">MRCSFSSVFVASLIPAALCVGENAQGLVVQTTSGEVHGFINSSAPLVRQFLGVPYAEPPVGALRFLPPQDKADAGAINATEFGPSCMQQFGNSTTIYTARVPQYLINGGQSEDCLYLHIWAPALKEDDPQELALPVFLYIPGGGFTSGGSNSVYKLPDQWIQRTQSHIVIVMNYRVNVFGYPNARGLTDRNPGLLDQRKAVEWARDNVAAFGGDPKRITLWGQSAGGASTSTYGYAYPEDPIVSSLISDSGSANILASQDRAQTNFTFLASLVGCRDLEPLLELDCVRNVSAVTLENALSNYGISGARPSISFSPFPDNVTVFSNTTDRALRGLVAKIPAILGSNTNEGAGFVSFTPNGPGAAALFAATQNIIACPLGREVRNRNLVGLPTYRYQYAGNFSNISPVSWFGAYHSAELPILFGTHDQFRGPSTDYEYEVSHAMEAFWLSFASNPTAGPARWTAKEGYVAWPQYQQNTSSMVLFAEGDTLQQLVTGARIDGSCTS</sequence>
<gene>
    <name evidence="5" type="ORF">PVAG01_00523</name>
</gene>
<evidence type="ECO:0000313" key="6">
    <source>
        <dbReference type="Proteomes" id="UP001629113"/>
    </source>
</evidence>
<dbReference type="PANTHER" id="PTHR43918">
    <property type="entry name" value="ACETYLCHOLINESTERASE"/>
    <property type="match status" value="1"/>
</dbReference>
<feature type="domain" description="Carboxylesterase type B" evidence="4">
    <location>
        <begin position="27"/>
        <end position="358"/>
    </location>
</feature>
<evidence type="ECO:0000256" key="3">
    <source>
        <dbReference type="RuleBase" id="RU361235"/>
    </source>
</evidence>
<keyword evidence="3" id="KW-0732">Signal</keyword>
<proteinExistence type="inferred from homology"/>
<keyword evidence="6" id="KW-1185">Reference proteome</keyword>
<evidence type="ECO:0000256" key="1">
    <source>
        <dbReference type="ARBA" id="ARBA00005964"/>
    </source>
</evidence>
<comment type="caution">
    <text evidence="5">The sequence shown here is derived from an EMBL/GenBank/DDBJ whole genome shotgun (WGS) entry which is preliminary data.</text>
</comment>
<evidence type="ECO:0000259" key="4">
    <source>
        <dbReference type="Pfam" id="PF00135"/>
    </source>
</evidence>
<dbReference type="Gene3D" id="3.40.50.1820">
    <property type="entry name" value="alpha/beta hydrolase"/>
    <property type="match status" value="2"/>
</dbReference>
<comment type="similarity">
    <text evidence="1 3">Belongs to the type-B carboxylesterase/lipase family.</text>
</comment>
<dbReference type="Pfam" id="PF00135">
    <property type="entry name" value="COesterase"/>
    <property type="match status" value="2"/>
</dbReference>
<evidence type="ECO:0000313" key="5">
    <source>
        <dbReference type="EMBL" id="KAL3427014.1"/>
    </source>
</evidence>
<name>A0ABR4PUR4_9HELO</name>
<protein>
    <recommendedName>
        <fullName evidence="3">Carboxylic ester hydrolase</fullName>
        <ecNumber evidence="3">3.1.1.-</ecNumber>
    </recommendedName>
</protein>
<evidence type="ECO:0000256" key="2">
    <source>
        <dbReference type="ARBA" id="ARBA00022801"/>
    </source>
</evidence>
<feature type="chain" id="PRO_5044995130" description="Carboxylic ester hydrolase" evidence="3">
    <location>
        <begin position="20"/>
        <end position="503"/>
    </location>
</feature>
<dbReference type="PANTHER" id="PTHR43918:SF4">
    <property type="entry name" value="CARBOXYLIC ESTER HYDROLASE"/>
    <property type="match status" value="1"/>
</dbReference>
<feature type="signal peptide" evidence="3">
    <location>
        <begin position="1"/>
        <end position="19"/>
    </location>
</feature>
<dbReference type="EMBL" id="JBFCZG010000001">
    <property type="protein sequence ID" value="KAL3427014.1"/>
    <property type="molecule type" value="Genomic_DNA"/>
</dbReference>
<organism evidence="5 6">
    <name type="scientific">Phlyctema vagabunda</name>
    <dbReference type="NCBI Taxonomy" id="108571"/>
    <lineage>
        <taxon>Eukaryota</taxon>
        <taxon>Fungi</taxon>
        <taxon>Dikarya</taxon>
        <taxon>Ascomycota</taxon>
        <taxon>Pezizomycotina</taxon>
        <taxon>Leotiomycetes</taxon>
        <taxon>Helotiales</taxon>
        <taxon>Dermateaceae</taxon>
        <taxon>Phlyctema</taxon>
    </lineage>
</organism>
<keyword evidence="2 3" id="KW-0378">Hydrolase</keyword>
<dbReference type="InterPro" id="IPR029058">
    <property type="entry name" value="AB_hydrolase_fold"/>
</dbReference>
<dbReference type="SUPFAM" id="SSF53474">
    <property type="entry name" value="alpha/beta-Hydrolases"/>
    <property type="match status" value="1"/>
</dbReference>
<reference evidence="5 6" key="1">
    <citation type="submission" date="2024-06" db="EMBL/GenBank/DDBJ databases">
        <title>Complete genome of Phlyctema vagabunda strain 19-DSS-EL-015.</title>
        <authorList>
            <person name="Fiorenzani C."/>
        </authorList>
    </citation>
    <scope>NUCLEOTIDE SEQUENCE [LARGE SCALE GENOMIC DNA]</scope>
    <source>
        <strain evidence="5 6">19-DSS-EL-015</strain>
    </source>
</reference>
<dbReference type="InterPro" id="IPR002018">
    <property type="entry name" value="CarbesteraseB"/>
</dbReference>
<dbReference type="Proteomes" id="UP001629113">
    <property type="component" value="Unassembled WGS sequence"/>
</dbReference>
<dbReference type="InterPro" id="IPR050654">
    <property type="entry name" value="AChE-related_enzymes"/>
</dbReference>
<feature type="domain" description="Carboxylesterase type B" evidence="4">
    <location>
        <begin position="369"/>
        <end position="484"/>
    </location>
</feature>
<accession>A0ABR4PUR4</accession>
<dbReference type="InterPro" id="IPR019826">
    <property type="entry name" value="Carboxylesterase_B_AS"/>
</dbReference>
<dbReference type="EC" id="3.1.1.-" evidence="3"/>
<dbReference type="PROSITE" id="PS00122">
    <property type="entry name" value="CARBOXYLESTERASE_B_1"/>
    <property type="match status" value="1"/>
</dbReference>